<name>A0A2S2KNR3_9ARCH</name>
<gene>
    <name evidence="1" type="ORF">NZNM25_00840</name>
</gene>
<protein>
    <submittedName>
        <fullName evidence="1">Uncharacterized protein</fullName>
    </submittedName>
</protein>
<dbReference type="AlphaFoldDB" id="A0A2S2KNR3"/>
<sequence>MSDSDEQYLQLKEIYDEQRWNLEKEFEEKFQESRKYFDEQKQAIHDKNESDSPLTPEQTDQMLKDIFFEFIERQEEIKIEYTSRVDALNAMFKIKFEQFGNEMPLWVEKVMELWQKGKISDVEFVNFLSFVINNDIIKLEQWIFSEYNH</sequence>
<dbReference type="Proteomes" id="UP000245829">
    <property type="component" value="Unassembled WGS sequence"/>
</dbReference>
<organism evidence="1 2">
    <name type="scientific">Nitrosopumilus zosterae</name>
    <dbReference type="NCBI Taxonomy" id="718286"/>
    <lineage>
        <taxon>Archaea</taxon>
        <taxon>Nitrososphaerota</taxon>
        <taxon>Nitrososphaeria</taxon>
        <taxon>Nitrosopumilales</taxon>
        <taxon>Nitrosopumilaceae</taxon>
        <taxon>Nitrosopumilus</taxon>
    </lineage>
</organism>
<keyword evidence="2" id="KW-1185">Reference proteome</keyword>
<comment type="caution">
    <text evidence="1">The sequence shown here is derived from an EMBL/GenBank/DDBJ whole genome shotgun (WGS) entry which is preliminary data.</text>
</comment>
<proteinExistence type="predicted"/>
<accession>A0A2S2KNR3</accession>
<evidence type="ECO:0000313" key="2">
    <source>
        <dbReference type="Proteomes" id="UP000245829"/>
    </source>
</evidence>
<reference evidence="1 2" key="1">
    <citation type="submission" date="2018-05" db="EMBL/GenBank/DDBJ databases">
        <title>genome sequencing of Nitrosopumilus sp. NM25.</title>
        <authorList>
            <person name="Mori K."/>
            <person name="Nakagawa T."/>
        </authorList>
    </citation>
    <scope>NUCLEOTIDE SEQUENCE [LARGE SCALE GENOMIC DNA]</scope>
    <source>
        <strain evidence="1 2">NM25</strain>
    </source>
</reference>
<evidence type="ECO:0000313" key="1">
    <source>
        <dbReference type="EMBL" id="GBH33293.1"/>
    </source>
</evidence>
<dbReference type="EMBL" id="BGKI01000001">
    <property type="protein sequence ID" value="GBH33293.1"/>
    <property type="molecule type" value="Genomic_DNA"/>
</dbReference>